<keyword evidence="1" id="KW-1133">Transmembrane helix</keyword>
<dbReference type="STRING" id="1249483.LEP1GSC202_1992"/>
<sequence>MLVPIEGNFLKEHWKRILVFMVIAVVYCFWVFIGYNLVGILSFAS</sequence>
<evidence type="ECO:0000313" key="2">
    <source>
        <dbReference type="EMBL" id="EOQ88915.1"/>
    </source>
</evidence>
<reference evidence="2 3" key="1">
    <citation type="submission" date="2013-04" db="EMBL/GenBank/DDBJ databases">
        <authorList>
            <person name="Harkins D.M."/>
            <person name="Durkin A.S."/>
            <person name="Brinkac L.M."/>
            <person name="Haft D.H."/>
            <person name="Selengut J.D."/>
            <person name="Sanka R."/>
            <person name="DePew J."/>
            <person name="Purushe J."/>
            <person name="Hartskeerl R.A."/>
            <person name="Ahmed A."/>
            <person name="van der Linden H."/>
            <person name="Goris M.G.A."/>
            <person name="Vinetz J.M."/>
            <person name="Sutton G.G."/>
            <person name="Nierman W.C."/>
            <person name="Fouts D.E."/>
        </authorList>
    </citation>
    <scope>NUCLEOTIDE SEQUENCE [LARGE SCALE GENOMIC DNA]</scope>
    <source>
        <strain evidence="2 3">Sao Paulo</strain>
    </source>
</reference>
<dbReference type="EMBL" id="AOGX02000015">
    <property type="protein sequence ID" value="EOQ88915.1"/>
    <property type="molecule type" value="Genomic_DNA"/>
</dbReference>
<evidence type="ECO:0000256" key="1">
    <source>
        <dbReference type="SAM" id="Phobius"/>
    </source>
</evidence>
<gene>
    <name evidence="2" type="ORF">LEP1GSC202_1992</name>
</gene>
<protein>
    <submittedName>
        <fullName evidence="2">Uncharacterized protein</fullName>
    </submittedName>
</protein>
<keyword evidence="1" id="KW-0472">Membrane</keyword>
<evidence type="ECO:0000313" key="3">
    <source>
        <dbReference type="Proteomes" id="UP000013996"/>
    </source>
</evidence>
<organism evidence="2 3">
    <name type="scientific">Leptospira yanagawae serovar Saopaulo str. Sao Paulo = ATCC 700523</name>
    <dbReference type="NCBI Taxonomy" id="1249483"/>
    <lineage>
        <taxon>Bacteria</taxon>
        <taxon>Pseudomonadati</taxon>
        <taxon>Spirochaetota</taxon>
        <taxon>Spirochaetia</taxon>
        <taxon>Leptospirales</taxon>
        <taxon>Leptospiraceae</taxon>
        <taxon>Leptospira</taxon>
    </lineage>
</organism>
<dbReference type="Proteomes" id="UP000013996">
    <property type="component" value="Unassembled WGS sequence"/>
</dbReference>
<accession>A0A5E8HC99</accession>
<comment type="caution">
    <text evidence="2">The sequence shown here is derived from an EMBL/GenBank/DDBJ whole genome shotgun (WGS) entry which is preliminary data.</text>
</comment>
<name>A0A5E8HC99_9LEPT</name>
<dbReference type="AlphaFoldDB" id="A0A5E8HC99"/>
<proteinExistence type="predicted"/>
<feature type="transmembrane region" description="Helical" evidence="1">
    <location>
        <begin position="17"/>
        <end position="44"/>
    </location>
</feature>
<keyword evidence="1" id="KW-0812">Transmembrane</keyword>